<feature type="domain" description="HTH cro/C1-type" evidence="1">
    <location>
        <begin position="67"/>
        <end position="121"/>
    </location>
</feature>
<dbReference type="InterPro" id="IPR001387">
    <property type="entry name" value="Cro/C1-type_HTH"/>
</dbReference>
<evidence type="ECO:0000259" key="1">
    <source>
        <dbReference type="PROSITE" id="PS50943"/>
    </source>
</evidence>
<dbReference type="EMBL" id="VSSQ01000503">
    <property type="protein sequence ID" value="MPL96283.1"/>
    <property type="molecule type" value="Genomic_DNA"/>
</dbReference>
<dbReference type="InterPro" id="IPR010982">
    <property type="entry name" value="Lambda_DNA-bd_dom_sf"/>
</dbReference>
<gene>
    <name evidence="2" type="ORF">SDC9_42458</name>
</gene>
<comment type="caution">
    <text evidence="2">The sequence shown here is derived from an EMBL/GenBank/DDBJ whole genome shotgun (WGS) entry which is preliminary data.</text>
</comment>
<accession>A0A644W142</accession>
<dbReference type="AlphaFoldDB" id="A0A644W142"/>
<dbReference type="Pfam" id="PF01381">
    <property type="entry name" value="HTH_3"/>
    <property type="match status" value="1"/>
</dbReference>
<sequence length="158" mass="18511">MAHLVFPDTQTIAQKTKRAIFCQRTDKTVNKKMKQIDTKKNYFLTFGQNLPKQNMSKTDNITFGEYIRTLRENANLPLRKVAAELDIDTSTLSKIEKNERNANEQIIDGISKIFHIDKSELKVRYLSDKITYQLQDEENGLEILKVAEEKIKYQRKQK</sequence>
<organism evidence="2">
    <name type="scientific">bioreactor metagenome</name>
    <dbReference type="NCBI Taxonomy" id="1076179"/>
    <lineage>
        <taxon>unclassified sequences</taxon>
        <taxon>metagenomes</taxon>
        <taxon>ecological metagenomes</taxon>
    </lineage>
</organism>
<evidence type="ECO:0000313" key="2">
    <source>
        <dbReference type="EMBL" id="MPL96283.1"/>
    </source>
</evidence>
<dbReference type="PROSITE" id="PS50943">
    <property type="entry name" value="HTH_CROC1"/>
    <property type="match status" value="1"/>
</dbReference>
<dbReference type="SUPFAM" id="SSF47413">
    <property type="entry name" value="lambda repressor-like DNA-binding domains"/>
    <property type="match status" value="1"/>
</dbReference>
<protein>
    <recommendedName>
        <fullName evidence="1">HTH cro/C1-type domain-containing protein</fullName>
    </recommendedName>
</protein>
<dbReference type="Gene3D" id="1.10.260.40">
    <property type="entry name" value="lambda repressor-like DNA-binding domains"/>
    <property type="match status" value="1"/>
</dbReference>
<dbReference type="GO" id="GO:0003677">
    <property type="term" value="F:DNA binding"/>
    <property type="evidence" value="ECO:0007669"/>
    <property type="project" value="InterPro"/>
</dbReference>
<dbReference type="CDD" id="cd00093">
    <property type="entry name" value="HTH_XRE"/>
    <property type="match status" value="1"/>
</dbReference>
<reference evidence="2" key="1">
    <citation type="submission" date="2019-08" db="EMBL/GenBank/DDBJ databases">
        <authorList>
            <person name="Kucharzyk K."/>
            <person name="Murdoch R.W."/>
            <person name="Higgins S."/>
            <person name="Loffler F."/>
        </authorList>
    </citation>
    <scope>NUCLEOTIDE SEQUENCE</scope>
</reference>
<name>A0A644W142_9ZZZZ</name>
<proteinExistence type="predicted"/>
<dbReference type="SMART" id="SM00530">
    <property type="entry name" value="HTH_XRE"/>
    <property type="match status" value="1"/>
</dbReference>